<dbReference type="CDD" id="cd00118">
    <property type="entry name" value="LysM"/>
    <property type="match status" value="1"/>
</dbReference>
<organism evidence="2 3">
    <name type="scientific">Vibrio agarilyticus</name>
    <dbReference type="NCBI Taxonomy" id="2726741"/>
    <lineage>
        <taxon>Bacteria</taxon>
        <taxon>Pseudomonadati</taxon>
        <taxon>Pseudomonadota</taxon>
        <taxon>Gammaproteobacteria</taxon>
        <taxon>Vibrionales</taxon>
        <taxon>Vibrionaceae</taxon>
        <taxon>Vibrio</taxon>
    </lineage>
</organism>
<dbReference type="EMBL" id="JABAIK010000019">
    <property type="protein sequence ID" value="NLS14364.1"/>
    <property type="molecule type" value="Genomic_DNA"/>
</dbReference>
<dbReference type="PANTHER" id="PTHR34700:SF4">
    <property type="entry name" value="PHAGE-LIKE ELEMENT PBSX PROTEIN XKDP"/>
    <property type="match status" value="1"/>
</dbReference>
<gene>
    <name evidence="2" type="ORF">HGP28_15900</name>
</gene>
<dbReference type="SMART" id="SM00257">
    <property type="entry name" value="LysM"/>
    <property type="match status" value="1"/>
</dbReference>
<dbReference type="RefSeq" id="WP_168837461.1">
    <property type="nucleotide sequence ID" value="NZ_JABAIK010000019.1"/>
</dbReference>
<accession>A0A7X8YI56</accession>
<name>A0A7X8YI56_9VIBR</name>
<dbReference type="Pfam" id="PF01476">
    <property type="entry name" value="LysM"/>
    <property type="match status" value="1"/>
</dbReference>
<dbReference type="InterPro" id="IPR018392">
    <property type="entry name" value="LysM"/>
</dbReference>
<dbReference type="AlphaFoldDB" id="A0A7X8YI56"/>
<dbReference type="PROSITE" id="PS51782">
    <property type="entry name" value="LYSM"/>
    <property type="match status" value="1"/>
</dbReference>
<feature type="domain" description="LysM" evidence="1">
    <location>
        <begin position="45"/>
        <end position="93"/>
    </location>
</feature>
<keyword evidence="3" id="KW-1185">Reference proteome</keyword>
<proteinExistence type="predicted"/>
<dbReference type="PANTHER" id="PTHR34700">
    <property type="entry name" value="POTASSIUM BINDING PROTEIN KBP"/>
    <property type="match status" value="1"/>
</dbReference>
<comment type="caution">
    <text evidence="2">The sequence shown here is derived from an EMBL/GenBank/DDBJ whole genome shotgun (WGS) entry which is preliminary data.</text>
</comment>
<dbReference type="Gene3D" id="3.10.350.10">
    <property type="entry name" value="LysM domain"/>
    <property type="match status" value="1"/>
</dbReference>
<dbReference type="SUPFAM" id="SSF54106">
    <property type="entry name" value="LysM domain"/>
    <property type="match status" value="1"/>
</dbReference>
<dbReference type="InterPro" id="IPR036779">
    <property type="entry name" value="LysM_dom_sf"/>
</dbReference>
<dbReference type="InterPro" id="IPR052196">
    <property type="entry name" value="Bact_Kbp"/>
</dbReference>
<dbReference type="Proteomes" id="UP000535589">
    <property type="component" value="Unassembled WGS sequence"/>
</dbReference>
<evidence type="ECO:0000313" key="3">
    <source>
        <dbReference type="Proteomes" id="UP000535589"/>
    </source>
</evidence>
<evidence type="ECO:0000313" key="2">
    <source>
        <dbReference type="EMBL" id="NLS14364.1"/>
    </source>
</evidence>
<protein>
    <submittedName>
        <fullName evidence="2">LysM peptidoglycan-binding domain-containing protein</fullName>
    </submittedName>
</protein>
<sequence length="369" mass="41312">MSPLNQMRIKPLFRALFVAIVTLLSAHCVIAKANTQLTVQAQAPERYVVKEGDTLWHISRLYLDDPWLWPMLWQRNQDIVNPNLIYPGDTLILTWHQGEPHLRLQPRIKLSPKVRHKVKPNPIIANALPELLSQRAARLLDESALQSAAQVLATPSGRHYLTKETPLRIAGEHSEMWWGIYRHLSQYSRSEFQAAVHGLQQVAVAQRIQSAAEMTTLAIQSQHQEVRVGDIALPLLPSAVPAKPLAFYSGNIEILGNLEDTQYSQPNQWVVLSKGAYDGVSVGQVFAVYHKLDWPDLDAKSQPHLEVTVTESQPIIGTIRVIESHAYFSLAQVVTGEWPLTQGMPVAALDLPARDARSQSPSLSHLPIR</sequence>
<evidence type="ECO:0000259" key="1">
    <source>
        <dbReference type="PROSITE" id="PS51782"/>
    </source>
</evidence>
<reference evidence="2 3" key="1">
    <citation type="submission" date="2020-04" db="EMBL/GenBank/DDBJ databases">
        <title>Vibrio sp. SM6, a novel species isolated from seawater.</title>
        <authorList>
            <person name="Wang X."/>
        </authorList>
    </citation>
    <scope>NUCLEOTIDE SEQUENCE [LARGE SCALE GENOMIC DNA]</scope>
    <source>
        <strain evidence="2 3">SM6</strain>
    </source>
</reference>